<dbReference type="InterPro" id="IPR022399">
    <property type="entry name" value="TadA-like_ATPase"/>
</dbReference>
<name>A0ABT7S9J3_9CELL</name>
<dbReference type="InterPro" id="IPR050921">
    <property type="entry name" value="T4SS_GSP_E_ATPase"/>
</dbReference>
<dbReference type="Proteomes" id="UP001321453">
    <property type="component" value="Unassembled WGS sequence"/>
</dbReference>
<reference evidence="3 4" key="1">
    <citation type="submission" date="2023-06" db="EMBL/GenBank/DDBJ databases">
        <title>Cellulomonas sp. MW9 Whole genome sequence.</title>
        <authorList>
            <person name="Park S."/>
        </authorList>
    </citation>
    <scope>NUCLEOTIDE SEQUENCE [LARGE SCALE GENOMIC DNA]</scope>
    <source>
        <strain evidence="3 4">MW9</strain>
    </source>
</reference>
<proteinExistence type="inferred from homology"/>
<feature type="domain" description="Bacterial type II secretion system protein E" evidence="2">
    <location>
        <begin position="58"/>
        <end position="329"/>
    </location>
</feature>
<dbReference type="SUPFAM" id="SSF52540">
    <property type="entry name" value="P-loop containing nucleoside triphosphate hydrolases"/>
    <property type="match status" value="1"/>
</dbReference>
<accession>A0ABT7S9J3</accession>
<dbReference type="EMBL" id="JAUCGR010000003">
    <property type="protein sequence ID" value="MDM7832289.1"/>
    <property type="molecule type" value="Genomic_DNA"/>
</dbReference>
<dbReference type="PANTHER" id="PTHR30486">
    <property type="entry name" value="TWITCHING MOTILITY PROTEIN PILT"/>
    <property type="match status" value="1"/>
</dbReference>
<dbReference type="InterPro" id="IPR027417">
    <property type="entry name" value="P-loop_NTPase"/>
</dbReference>
<dbReference type="Gene3D" id="3.40.50.300">
    <property type="entry name" value="P-loop containing nucleotide triphosphate hydrolases"/>
    <property type="match status" value="1"/>
</dbReference>
<dbReference type="PANTHER" id="PTHR30486:SF6">
    <property type="entry name" value="TYPE IV PILUS RETRACTATION ATPASE PILT"/>
    <property type="match status" value="1"/>
</dbReference>
<gene>
    <name evidence="3" type="ORF">QRT05_13175</name>
</gene>
<sequence length="392" mass="40419">MSDEELLEAVRARLGAAGAASEAAIARALEEAARERGRVLGSAAAGAMVRSVRDAMLGAGPLQALLDDRAVTDVLVNGPREVWVERGGRLSRTDVDLGTPADVRALAVRLAAAGGARLDDAEPAVDARLPDGTRLHAVLPPIADGGTLISLRAVRAAAFTLEALVECGTLAPPLASVVRTLVLRRANVLVCGATGAGKTTLLAAMLAVVPSDERIVLIEEAGELRSGHPHLVRMVARRANVDGAGRVELGDLVRHAMRMRPDRIVLGECRGAEVGDVMTALNTGHDGGCATLHANAAADVPARLEALGALAGLSRAAVHAQAASAFDAVLHMRRARGLRYLAEVGVVRRTTGGLEVATALSADAGGATVRGTAWPELARRWGLAVERTVGVA</sequence>
<evidence type="ECO:0000256" key="1">
    <source>
        <dbReference type="ARBA" id="ARBA00006611"/>
    </source>
</evidence>
<evidence type="ECO:0000259" key="2">
    <source>
        <dbReference type="Pfam" id="PF00437"/>
    </source>
</evidence>
<dbReference type="NCBIfam" id="TIGR03819">
    <property type="entry name" value="heli_sec_ATPase"/>
    <property type="match status" value="1"/>
</dbReference>
<comment type="caution">
    <text evidence="3">The sequence shown here is derived from an EMBL/GenBank/DDBJ whole genome shotgun (WGS) entry which is preliminary data.</text>
</comment>
<dbReference type="CDD" id="cd01130">
    <property type="entry name" value="VirB11-like_ATPase"/>
    <property type="match status" value="1"/>
</dbReference>
<dbReference type="InterPro" id="IPR001482">
    <property type="entry name" value="T2SS/T4SS_dom"/>
</dbReference>
<dbReference type="Gene3D" id="3.30.450.380">
    <property type="match status" value="1"/>
</dbReference>
<protein>
    <submittedName>
        <fullName evidence="3">TadA family conjugal transfer-associated ATPase</fullName>
    </submittedName>
</protein>
<organism evidence="3 4">
    <name type="scientific">Cellulomonas edaphi</name>
    <dbReference type="NCBI Taxonomy" id="3053468"/>
    <lineage>
        <taxon>Bacteria</taxon>
        <taxon>Bacillati</taxon>
        <taxon>Actinomycetota</taxon>
        <taxon>Actinomycetes</taxon>
        <taxon>Micrococcales</taxon>
        <taxon>Cellulomonadaceae</taxon>
        <taxon>Cellulomonas</taxon>
    </lineage>
</organism>
<keyword evidence="4" id="KW-1185">Reference proteome</keyword>
<dbReference type="Pfam" id="PF00437">
    <property type="entry name" value="T2SSE"/>
    <property type="match status" value="1"/>
</dbReference>
<comment type="similarity">
    <text evidence="1">Belongs to the GSP E family.</text>
</comment>
<evidence type="ECO:0000313" key="4">
    <source>
        <dbReference type="Proteomes" id="UP001321453"/>
    </source>
</evidence>
<evidence type="ECO:0000313" key="3">
    <source>
        <dbReference type="EMBL" id="MDM7832289.1"/>
    </source>
</evidence>
<dbReference type="RefSeq" id="WP_289447720.1">
    <property type="nucleotide sequence ID" value="NZ_JAUCGR010000003.1"/>
</dbReference>